<name>A0A371GWI6_MUCPR</name>
<accession>A0A371GWI6</accession>
<evidence type="ECO:0000313" key="2">
    <source>
        <dbReference type="Proteomes" id="UP000257109"/>
    </source>
</evidence>
<feature type="non-terminal residue" evidence="1">
    <location>
        <position position="1"/>
    </location>
</feature>
<gene>
    <name evidence="1" type="ORF">CR513_22646</name>
</gene>
<dbReference type="PANTHER" id="PTHR11439">
    <property type="entry name" value="GAG-POL-RELATED RETROTRANSPOSON"/>
    <property type="match status" value="1"/>
</dbReference>
<dbReference type="Proteomes" id="UP000257109">
    <property type="component" value="Unassembled WGS sequence"/>
</dbReference>
<reference evidence="1" key="1">
    <citation type="submission" date="2018-05" db="EMBL/GenBank/DDBJ databases">
        <title>Draft genome of Mucuna pruriens seed.</title>
        <authorList>
            <person name="Nnadi N.E."/>
            <person name="Vos R."/>
            <person name="Hasami M.H."/>
            <person name="Devisetty U.K."/>
            <person name="Aguiy J.C."/>
        </authorList>
    </citation>
    <scope>NUCLEOTIDE SEQUENCE [LARGE SCALE GENOMIC DNA]</scope>
    <source>
        <strain evidence="1">JCA_2017</strain>
    </source>
</reference>
<dbReference type="PANTHER" id="PTHR11439:SF483">
    <property type="entry name" value="PEPTIDE SYNTHASE GLIP-LIKE, PUTATIVE (AFU_ORTHOLOGUE AFUA_3G12920)-RELATED"/>
    <property type="match status" value="1"/>
</dbReference>
<dbReference type="EMBL" id="QJKJ01004254">
    <property type="protein sequence ID" value="RDX94908.1"/>
    <property type="molecule type" value="Genomic_DNA"/>
</dbReference>
<keyword evidence="2" id="KW-1185">Reference proteome</keyword>
<organism evidence="1 2">
    <name type="scientific">Mucuna pruriens</name>
    <name type="common">Velvet bean</name>
    <name type="synonym">Dolichos pruriens</name>
    <dbReference type="NCBI Taxonomy" id="157652"/>
    <lineage>
        <taxon>Eukaryota</taxon>
        <taxon>Viridiplantae</taxon>
        <taxon>Streptophyta</taxon>
        <taxon>Embryophyta</taxon>
        <taxon>Tracheophyta</taxon>
        <taxon>Spermatophyta</taxon>
        <taxon>Magnoliopsida</taxon>
        <taxon>eudicotyledons</taxon>
        <taxon>Gunneridae</taxon>
        <taxon>Pentapetalae</taxon>
        <taxon>rosids</taxon>
        <taxon>fabids</taxon>
        <taxon>Fabales</taxon>
        <taxon>Fabaceae</taxon>
        <taxon>Papilionoideae</taxon>
        <taxon>50 kb inversion clade</taxon>
        <taxon>NPAAA clade</taxon>
        <taxon>indigoferoid/millettioid clade</taxon>
        <taxon>Phaseoleae</taxon>
        <taxon>Mucuna</taxon>
    </lineage>
</organism>
<evidence type="ECO:0000313" key="1">
    <source>
        <dbReference type="EMBL" id="RDX94908.1"/>
    </source>
</evidence>
<sequence>MVKDFKEGMMKTFEMTDIDLMNYFLNIERLSQIHYGAAKKILRYLQGTKVFGIWYKTMTNSRLIDYTNSNWTGSNRQHEEYVNSLGLRIFSWASKKQTTVS</sequence>
<proteinExistence type="predicted"/>
<evidence type="ECO:0008006" key="3">
    <source>
        <dbReference type="Google" id="ProtNLM"/>
    </source>
</evidence>
<comment type="caution">
    <text evidence="1">The sequence shown here is derived from an EMBL/GenBank/DDBJ whole genome shotgun (WGS) entry which is preliminary data.</text>
</comment>
<dbReference type="OrthoDB" id="413760at2759"/>
<protein>
    <recommendedName>
        <fullName evidence="3">Mitochondrial protein</fullName>
    </recommendedName>
</protein>
<dbReference type="AlphaFoldDB" id="A0A371GWI6"/>